<feature type="domain" description="Zn(2)-C6 fungal-type" evidence="4">
    <location>
        <begin position="23"/>
        <end position="56"/>
    </location>
</feature>
<reference evidence="5" key="1">
    <citation type="submission" date="2022-07" db="EMBL/GenBank/DDBJ databases">
        <title>Genome Sequence of Agrocybe chaxingu.</title>
        <authorList>
            <person name="Buettner E."/>
        </authorList>
    </citation>
    <scope>NUCLEOTIDE SEQUENCE</scope>
    <source>
        <strain evidence="5">MP-N11</strain>
    </source>
</reference>
<dbReference type="InterPro" id="IPR001138">
    <property type="entry name" value="Zn2Cys6_DnaBD"/>
</dbReference>
<dbReference type="Pfam" id="PF00172">
    <property type="entry name" value="Zn_clus"/>
    <property type="match status" value="1"/>
</dbReference>
<evidence type="ECO:0000256" key="2">
    <source>
        <dbReference type="ARBA" id="ARBA00023242"/>
    </source>
</evidence>
<feature type="region of interest" description="Disordered" evidence="3">
    <location>
        <begin position="722"/>
        <end position="752"/>
    </location>
</feature>
<organism evidence="5 6">
    <name type="scientific">Agrocybe chaxingu</name>
    <dbReference type="NCBI Taxonomy" id="84603"/>
    <lineage>
        <taxon>Eukaryota</taxon>
        <taxon>Fungi</taxon>
        <taxon>Dikarya</taxon>
        <taxon>Basidiomycota</taxon>
        <taxon>Agaricomycotina</taxon>
        <taxon>Agaricomycetes</taxon>
        <taxon>Agaricomycetidae</taxon>
        <taxon>Agaricales</taxon>
        <taxon>Agaricineae</taxon>
        <taxon>Strophariaceae</taxon>
        <taxon>Agrocybe</taxon>
    </lineage>
</organism>
<dbReference type="PANTHER" id="PTHR46910">
    <property type="entry name" value="TRANSCRIPTION FACTOR PDR1"/>
    <property type="match status" value="1"/>
</dbReference>
<dbReference type="Proteomes" id="UP001148786">
    <property type="component" value="Unassembled WGS sequence"/>
</dbReference>
<comment type="caution">
    <text evidence="5">The sequence shown here is derived from an EMBL/GenBank/DDBJ whole genome shotgun (WGS) entry which is preliminary data.</text>
</comment>
<keyword evidence="6" id="KW-1185">Reference proteome</keyword>
<gene>
    <name evidence="5" type="ORF">NLJ89_g774</name>
</gene>
<dbReference type="CDD" id="cd00067">
    <property type="entry name" value="GAL4"/>
    <property type="match status" value="1"/>
</dbReference>
<dbReference type="InterPro" id="IPR007219">
    <property type="entry name" value="XnlR_reg_dom"/>
</dbReference>
<dbReference type="SMART" id="SM00066">
    <property type="entry name" value="GAL4"/>
    <property type="match status" value="1"/>
</dbReference>
<dbReference type="GO" id="GO:0008270">
    <property type="term" value="F:zinc ion binding"/>
    <property type="evidence" value="ECO:0007669"/>
    <property type="project" value="InterPro"/>
</dbReference>
<name>A0A9W8N1G0_9AGAR</name>
<dbReference type="AlphaFoldDB" id="A0A9W8N1G0"/>
<feature type="compositionally biased region" description="Polar residues" evidence="3">
    <location>
        <begin position="741"/>
        <end position="751"/>
    </location>
</feature>
<evidence type="ECO:0000313" key="5">
    <source>
        <dbReference type="EMBL" id="KAJ3517005.1"/>
    </source>
</evidence>
<evidence type="ECO:0000256" key="3">
    <source>
        <dbReference type="SAM" id="MobiDB-lite"/>
    </source>
</evidence>
<keyword evidence="2" id="KW-0539">Nucleus</keyword>
<dbReference type="SMART" id="SM00906">
    <property type="entry name" value="Fungal_trans"/>
    <property type="match status" value="1"/>
</dbReference>
<dbReference type="OrthoDB" id="4456959at2759"/>
<dbReference type="InterPro" id="IPR036864">
    <property type="entry name" value="Zn2-C6_fun-type_DNA-bd_sf"/>
</dbReference>
<dbReference type="GO" id="GO:0003677">
    <property type="term" value="F:DNA binding"/>
    <property type="evidence" value="ECO:0007669"/>
    <property type="project" value="InterPro"/>
</dbReference>
<dbReference type="GO" id="GO:0006351">
    <property type="term" value="P:DNA-templated transcription"/>
    <property type="evidence" value="ECO:0007669"/>
    <property type="project" value="InterPro"/>
</dbReference>
<keyword evidence="1" id="KW-0479">Metal-binding</keyword>
<accession>A0A9W8N1G0</accession>
<dbReference type="EMBL" id="JANKHO010000034">
    <property type="protein sequence ID" value="KAJ3517005.1"/>
    <property type="molecule type" value="Genomic_DNA"/>
</dbReference>
<dbReference type="InterPro" id="IPR050987">
    <property type="entry name" value="AtrR-like"/>
</dbReference>
<dbReference type="Gene3D" id="4.10.240.10">
    <property type="entry name" value="Zn(2)-C6 fungal-type DNA-binding domain"/>
    <property type="match status" value="1"/>
</dbReference>
<dbReference type="SUPFAM" id="SSF57701">
    <property type="entry name" value="Zn2/Cys6 DNA-binding domain"/>
    <property type="match status" value="1"/>
</dbReference>
<proteinExistence type="predicted"/>
<dbReference type="PANTHER" id="PTHR46910:SF38">
    <property type="entry name" value="ZN(2)-C6 FUNGAL-TYPE DOMAIN-CONTAINING PROTEIN"/>
    <property type="match status" value="1"/>
</dbReference>
<feature type="region of interest" description="Disordered" evidence="3">
    <location>
        <begin position="849"/>
        <end position="869"/>
    </location>
</feature>
<dbReference type="Pfam" id="PF04082">
    <property type="entry name" value="Fungal_trans"/>
    <property type="match status" value="1"/>
</dbReference>
<dbReference type="GO" id="GO:0000981">
    <property type="term" value="F:DNA-binding transcription factor activity, RNA polymerase II-specific"/>
    <property type="evidence" value="ECO:0007669"/>
    <property type="project" value="InterPro"/>
</dbReference>
<evidence type="ECO:0000259" key="4">
    <source>
        <dbReference type="PROSITE" id="PS50048"/>
    </source>
</evidence>
<evidence type="ECO:0000256" key="1">
    <source>
        <dbReference type="ARBA" id="ARBA00022723"/>
    </source>
</evidence>
<evidence type="ECO:0000313" key="6">
    <source>
        <dbReference type="Proteomes" id="UP001148786"/>
    </source>
</evidence>
<dbReference type="PROSITE" id="PS00463">
    <property type="entry name" value="ZN2_CY6_FUNGAL_1"/>
    <property type="match status" value="1"/>
</dbReference>
<feature type="region of interest" description="Disordered" evidence="3">
    <location>
        <begin position="1"/>
        <end position="21"/>
    </location>
</feature>
<sequence length="869" mass="98002">MSSTEGEENAPNASTGTQRRPRACDTCRRKKIRCDGPESTDMICSTCDASGLNCTYIASLEDRIEELIDVLRRLCPDQKIFDNWIASLSEERPRQILINPSDLTHSRQPTTGLQFPPPSIFGPKPVESLTKAIRAAHNDNRDPPEGEDDIAHIPGTSLDTSRFFGKSSGEALARTVLSMKYQCVGDGERPLLSHRREEFWTLRPWERISQTFTPRRYEFPDPALGKDLVDLYFTHLNVNLPLLHRPSFERSIRDGLHFVHDGFASVYLLVCAIGARFSTDLRVLLDGVDSYHSAGWKWYDQVETGKTSFLSLPSLYDLQLYCLTIVFLHSSSAPQSVWTMIGIAIRLAQDVGAHRRTNLPPTVESELWKRAWWALICIDRTICLSLGRPLTIHDADFDLDLPIDCDDEYWEHPDPNQRFKQPPNKPSSTTYFILQIKLFRILSYCVRAIYSLHKKSVHLGLVGDQWKLNVVRELDSCLNSWMGSIPEHLRWDPERKNDKFFSQSAMLHALGYYGQILVHRPFIPSPSKPSSLPFPSLLICTNAARACINVAYAQHQRDMPPPPPIQIATFTASVVLMFNIWGTKTLNSSSEQAADRENVAKAMRVLKAAEDRWHQSGRLWDILSDLSSKGQRPLEDMSESLLAASSEPTDIQEQRQLFLPSLPTRWYQVQGKQRKPREPVGDDLVTPPPLNPLTLPAQDYWNFASHDYHLNDRYLPKLPVRRSDSYPTSGPSGADLAMEMSQETSWTSQEDAPSYFPQLAPLPFHTLPTALNVSALIDTHNPTQNLSVDLVQLDSQASTTIDGADDQTVRRDRLPQPEHPVEAHSVVEAGWVTGYSDGDSLWSAVSPEYGVDNISNKSPVPSRPRPPAN</sequence>
<protein>
    <recommendedName>
        <fullName evidence="4">Zn(2)-C6 fungal-type domain-containing protein</fullName>
    </recommendedName>
</protein>
<dbReference type="PROSITE" id="PS50048">
    <property type="entry name" value="ZN2_CY6_FUNGAL_2"/>
    <property type="match status" value="1"/>
</dbReference>
<dbReference type="CDD" id="cd12148">
    <property type="entry name" value="fungal_TF_MHR"/>
    <property type="match status" value="1"/>
</dbReference>